<accession>A0A9P6EEQ5</accession>
<dbReference type="OrthoDB" id="2940323at2759"/>
<keyword evidence="1" id="KW-0812">Transmembrane</keyword>
<dbReference type="EMBL" id="MU157859">
    <property type="protein sequence ID" value="KAF9527669.1"/>
    <property type="molecule type" value="Genomic_DNA"/>
</dbReference>
<evidence type="ECO:0000313" key="2">
    <source>
        <dbReference type="EMBL" id="KAF9527669.1"/>
    </source>
</evidence>
<evidence type="ECO:0000256" key="1">
    <source>
        <dbReference type="SAM" id="Phobius"/>
    </source>
</evidence>
<keyword evidence="3" id="KW-1185">Reference proteome</keyword>
<reference evidence="2" key="1">
    <citation type="submission" date="2020-11" db="EMBL/GenBank/DDBJ databases">
        <authorList>
            <consortium name="DOE Joint Genome Institute"/>
            <person name="Ahrendt S."/>
            <person name="Riley R."/>
            <person name="Andreopoulos W."/>
            <person name="Labutti K."/>
            <person name="Pangilinan J."/>
            <person name="Ruiz-Duenas F.J."/>
            <person name="Barrasa J.M."/>
            <person name="Sanchez-Garcia M."/>
            <person name="Camarero S."/>
            <person name="Miyauchi S."/>
            <person name="Serrano A."/>
            <person name="Linde D."/>
            <person name="Babiker R."/>
            <person name="Drula E."/>
            <person name="Ayuso-Fernandez I."/>
            <person name="Pacheco R."/>
            <person name="Padilla G."/>
            <person name="Ferreira P."/>
            <person name="Barriuso J."/>
            <person name="Kellner H."/>
            <person name="Castanera R."/>
            <person name="Alfaro M."/>
            <person name="Ramirez L."/>
            <person name="Pisabarro A.G."/>
            <person name="Kuo A."/>
            <person name="Tritt A."/>
            <person name="Lipzen A."/>
            <person name="He G."/>
            <person name="Yan M."/>
            <person name="Ng V."/>
            <person name="Cullen D."/>
            <person name="Martin F."/>
            <person name="Rosso M.-N."/>
            <person name="Henrissat B."/>
            <person name="Hibbett D."/>
            <person name="Martinez A.T."/>
            <person name="Grigoriev I.V."/>
        </authorList>
    </citation>
    <scope>NUCLEOTIDE SEQUENCE</scope>
    <source>
        <strain evidence="2">CBS 506.95</strain>
    </source>
</reference>
<dbReference type="Proteomes" id="UP000807306">
    <property type="component" value="Unassembled WGS sequence"/>
</dbReference>
<sequence>MRQLQHPLLCTTPKLFLVVLAVFFNLWLLLTTYHQWHSPVVDRGGFKSDPLDGLTQPHQRQVVMRTTPTNRAGIGSVIGQLRSSAAIATMLGASFATTGRQSEHHYQVASLLNLDMLENQFETAGKICSLMSLPNPSLISEGMETWCNDPQLADSKQAAHIQDVRSSLEKCTIILDDRPWDVRQDLSRCTWEWVKQVFSKLGGERRQRGGIGIHIRWGDMANGQSYDHKTPHRSIPIEVGARILSKIRGCGVQDELSVYMEAHNSTILDGLAEFQPYRLVDTGDDINDLLDLAANRVMILDVGSYTAVAHQIAEGGISVVPEVERFEATGYNSVLLWDELLDLTCDSILSLLD</sequence>
<organism evidence="2 3">
    <name type="scientific">Crepidotus variabilis</name>
    <dbReference type="NCBI Taxonomy" id="179855"/>
    <lineage>
        <taxon>Eukaryota</taxon>
        <taxon>Fungi</taxon>
        <taxon>Dikarya</taxon>
        <taxon>Basidiomycota</taxon>
        <taxon>Agaricomycotina</taxon>
        <taxon>Agaricomycetes</taxon>
        <taxon>Agaricomycetidae</taxon>
        <taxon>Agaricales</taxon>
        <taxon>Agaricineae</taxon>
        <taxon>Crepidotaceae</taxon>
        <taxon>Crepidotus</taxon>
    </lineage>
</organism>
<proteinExistence type="predicted"/>
<evidence type="ECO:0000313" key="3">
    <source>
        <dbReference type="Proteomes" id="UP000807306"/>
    </source>
</evidence>
<gene>
    <name evidence="2" type="ORF">CPB83DRAFT_855821</name>
</gene>
<protein>
    <submittedName>
        <fullName evidence="2">Uncharacterized protein</fullName>
    </submittedName>
</protein>
<dbReference type="AlphaFoldDB" id="A0A9P6EEQ5"/>
<name>A0A9P6EEQ5_9AGAR</name>
<feature type="transmembrane region" description="Helical" evidence="1">
    <location>
        <begin position="12"/>
        <end position="30"/>
    </location>
</feature>
<keyword evidence="1" id="KW-0472">Membrane</keyword>
<comment type="caution">
    <text evidence="2">The sequence shown here is derived from an EMBL/GenBank/DDBJ whole genome shotgun (WGS) entry which is preliminary data.</text>
</comment>
<keyword evidence="1" id="KW-1133">Transmembrane helix</keyword>